<keyword evidence="3" id="KW-1185">Reference proteome</keyword>
<accession>A0ABP9V9W4</accession>
<name>A0ABP9V9W4_9DEIO</name>
<evidence type="ECO:0000313" key="3">
    <source>
        <dbReference type="Proteomes" id="UP001458946"/>
    </source>
</evidence>
<feature type="region of interest" description="Disordered" evidence="1">
    <location>
        <begin position="48"/>
        <end position="185"/>
    </location>
</feature>
<dbReference type="RefSeq" id="WP_353541463.1">
    <property type="nucleotide sequence ID" value="NZ_BAABRN010000010.1"/>
</dbReference>
<proteinExistence type="predicted"/>
<feature type="compositionally biased region" description="Polar residues" evidence="1">
    <location>
        <begin position="116"/>
        <end position="132"/>
    </location>
</feature>
<dbReference type="EMBL" id="BAABRN010000010">
    <property type="protein sequence ID" value="GAA5501491.1"/>
    <property type="molecule type" value="Genomic_DNA"/>
</dbReference>
<sequence length="185" mass="19471">MKTGPVPTPPPKNEGEYARKLALAILSTLEQKGILSRFDVDTILQAAHRAAQTASPQGSIPAPSPQVQITLSPAPPAPLGTRWVKPAGASAPKREPEKSDSEKSDSAKGNPPNQDPPNQAKSSQEKSNQAKSEAQPVTRPPEAEAGVLPPEERGQGAAEAEVRSANKKNTTPAENQPPVIDFTLD</sequence>
<evidence type="ECO:0000313" key="2">
    <source>
        <dbReference type="EMBL" id="GAA5501491.1"/>
    </source>
</evidence>
<organism evidence="2 3">
    <name type="scientific">Deinococcus xinjiangensis</name>
    <dbReference type="NCBI Taxonomy" id="457454"/>
    <lineage>
        <taxon>Bacteria</taxon>
        <taxon>Thermotogati</taxon>
        <taxon>Deinococcota</taxon>
        <taxon>Deinococci</taxon>
        <taxon>Deinococcales</taxon>
        <taxon>Deinococcaceae</taxon>
        <taxon>Deinococcus</taxon>
    </lineage>
</organism>
<evidence type="ECO:0000256" key="1">
    <source>
        <dbReference type="SAM" id="MobiDB-lite"/>
    </source>
</evidence>
<protein>
    <submittedName>
        <fullName evidence="2">Uncharacterized protein</fullName>
    </submittedName>
</protein>
<feature type="compositionally biased region" description="Basic and acidic residues" evidence="1">
    <location>
        <begin position="92"/>
        <end position="106"/>
    </location>
</feature>
<reference evidence="2 3" key="1">
    <citation type="submission" date="2024-02" db="EMBL/GenBank/DDBJ databases">
        <title>Deinococcus xinjiangensis NBRC 107630.</title>
        <authorList>
            <person name="Ichikawa N."/>
            <person name="Katano-Makiyama Y."/>
            <person name="Hidaka K."/>
        </authorList>
    </citation>
    <scope>NUCLEOTIDE SEQUENCE [LARGE SCALE GENOMIC DNA]</scope>
    <source>
        <strain evidence="2 3">NBRC 107630</strain>
    </source>
</reference>
<feature type="compositionally biased region" description="Basic and acidic residues" evidence="1">
    <location>
        <begin position="150"/>
        <end position="164"/>
    </location>
</feature>
<comment type="caution">
    <text evidence="2">The sequence shown here is derived from an EMBL/GenBank/DDBJ whole genome shotgun (WGS) entry which is preliminary data.</text>
</comment>
<dbReference type="Proteomes" id="UP001458946">
    <property type="component" value="Unassembled WGS sequence"/>
</dbReference>
<gene>
    <name evidence="2" type="ORF">Dxin01_01223</name>
</gene>